<dbReference type="PANTHER" id="PTHR36245">
    <property type="entry name" value="GLYCINE-RICH PROTEIN DOT1-LIKE"/>
    <property type="match status" value="1"/>
</dbReference>
<evidence type="ECO:0008006" key="5">
    <source>
        <dbReference type="Google" id="ProtNLM"/>
    </source>
</evidence>
<feature type="compositionally biased region" description="Gly residues" evidence="1">
    <location>
        <begin position="71"/>
        <end position="121"/>
    </location>
</feature>
<feature type="chain" id="PRO_5036499078" description="Glycine-rich protein" evidence="2">
    <location>
        <begin position="26"/>
        <end position="177"/>
    </location>
</feature>
<dbReference type="EMBL" id="JAAMPC010000004">
    <property type="protein sequence ID" value="KAG2318230.1"/>
    <property type="molecule type" value="Genomic_DNA"/>
</dbReference>
<evidence type="ECO:0000313" key="3">
    <source>
        <dbReference type="EMBL" id="KAG2318230.1"/>
    </source>
</evidence>
<dbReference type="OrthoDB" id="1114120at2759"/>
<gene>
    <name evidence="3" type="ORF">Bca52824_021352</name>
</gene>
<dbReference type="Proteomes" id="UP000886595">
    <property type="component" value="Unassembled WGS sequence"/>
</dbReference>
<feature type="signal peptide" evidence="2">
    <location>
        <begin position="1"/>
        <end position="25"/>
    </location>
</feature>
<evidence type="ECO:0000256" key="2">
    <source>
        <dbReference type="SAM" id="SignalP"/>
    </source>
</evidence>
<proteinExistence type="predicted"/>
<comment type="caution">
    <text evidence="3">The sequence shown here is derived from an EMBL/GenBank/DDBJ whole genome shotgun (WGS) entry which is preliminary data.</text>
</comment>
<keyword evidence="2" id="KW-0732">Signal</keyword>
<organism evidence="3 4">
    <name type="scientific">Brassica carinata</name>
    <name type="common">Ethiopian mustard</name>
    <name type="synonym">Abyssinian cabbage</name>
    <dbReference type="NCBI Taxonomy" id="52824"/>
    <lineage>
        <taxon>Eukaryota</taxon>
        <taxon>Viridiplantae</taxon>
        <taxon>Streptophyta</taxon>
        <taxon>Embryophyta</taxon>
        <taxon>Tracheophyta</taxon>
        <taxon>Spermatophyta</taxon>
        <taxon>Magnoliopsida</taxon>
        <taxon>eudicotyledons</taxon>
        <taxon>Gunneridae</taxon>
        <taxon>Pentapetalae</taxon>
        <taxon>rosids</taxon>
        <taxon>malvids</taxon>
        <taxon>Brassicales</taxon>
        <taxon>Brassicaceae</taxon>
        <taxon>Brassiceae</taxon>
        <taxon>Brassica</taxon>
    </lineage>
</organism>
<feature type="compositionally biased region" description="Gly residues" evidence="1">
    <location>
        <begin position="130"/>
        <end position="148"/>
    </location>
</feature>
<keyword evidence="4" id="KW-1185">Reference proteome</keyword>
<reference evidence="3 4" key="1">
    <citation type="submission" date="2020-02" db="EMBL/GenBank/DDBJ databases">
        <authorList>
            <person name="Ma Q."/>
            <person name="Huang Y."/>
            <person name="Song X."/>
            <person name="Pei D."/>
        </authorList>
    </citation>
    <scope>NUCLEOTIDE SEQUENCE [LARGE SCALE GENOMIC DNA]</scope>
    <source>
        <strain evidence="3">Sxm20200214</strain>
        <tissue evidence="3">Leaf</tissue>
    </source>
</reference>
<sequence>MGSTKASLILYFLFFLHLQHNFFQATSRSTPRLATVDPSHFNLPVQSVESKHEGGGFSDKTAELAVVAKRGGGGGRSFGGGGRSFGGGGRGFGGGGRSFGGGEHGGGNGGRSTGGRGGRSSGGSEERPMGGRGVYPVFGGGGGGGGSHHGGKRSSGDRNSVSVWLGLSTLVGLVLGF</sequence>
<dbReference type="AlphaFoldDB" id="A0A8X7VWD0"/>
<evidence type="ECO:0000313" key="4">
    <source>
        <dbReference type="Proteomes" id="UP000886595"/>
    </source>
</evidence>
<dbReference type="PANTHER" id="PTHR36245:SF3">
    <property type="entry name" value="GLYCINE-RICH PROTEIN"/>
    <property type="match status" value="1"/>
</dbReference>
<protein>
    <recommendedName>
        <fullName evidence="5">Glycine-rich protein</fullName>
    </recommendedName>
</protein>
<feature type="region of interest" description="Disordered" evidence="1">
    <location>
        <begin position="71"/>
        <end position="159"/>
    </location>
</feature>
<accession>A0A8X7VWD0</accession>
<evidence type="ECO:0000256" key="1">
    <source>
        <dbReference type="SAM" id="MobiDB-lite"/>
    </source>
</evidence>
<name>A0A8X7VWD0_BRACI</name>